<accession>A0A8S4AGZ2</accession>
<name>A0A8S4AGZ2_9TELE</name>
<evidence type="ECO:0000256" key="3">
    <source>
        <dbReference type="SAM" id="MobiDB-lite"/>
    </source>
</evidence>
<dbReference type="PANTHER" id="PTHR46376">
    <property type="entry name" value="LEUCINE-ZIPPER-LIKE TRANSCRIPTIONAL REGULATOR 1"/>
    <property type="match status" value="1"/>
</dbReference>
<dbReference type="PANTHER" id="PTHR46376:SF1">
    <property type="entry name" value="LEUCINE-ZIPPER-LIKE TRANSCRIPTIONAL REGULATOR 1"/>
    <property type="match status" value="1"/>
</dbReference>
<evidence type="ECO:0000256" key="1">
    <source>
        <dbReference type="ARBA" id="ARBA00022441"/>
    </source>
</evidence>
<dbReference type="Gene3D" id="2.120.10.80">
    <property type="entry name" value="Kelch-type beta propeller"/>
    <property type="match status" value="1"/>
</dbReference>
<keyword evidence="2" id="KW-0677">Repeat</keyword>
<feature type="region of interest" description="Disordered" evidence="3">
    <location>
        <begin position="154"/>
        <end position="195"/>
    </location>
</feature>
<dbReference type="SUPFAM" id="SSF117281">
    <property type="entry name" value="Kelch motif"/>
    <property type="match status" value="1"/>
</dbReference>
<proteinExistence type="predicted"/>
<protein>
    <submittedName>
        <fullName evidence="4">(Atlantic silverside) hypothetical protein</fullName>
    </submittedName>
</protein>
<dbReference type="OrthoDB" id="432528at2759"/>
<keyword evidence="1" id="KW-0880">Kelch repeat</keyword>
<keyword evidence="5" id="KW-1185">Reference proteome</keyword>
<dbReference type="InterPro" id="IPR015915">
    <property type="entry name" value="Kelch-typ_b-propeller"/>
</dbReference>
<evidence type="ECO:0000313" key="4">
    <source>
        <dbReference type="EMBL" id="CAG5866008.1"/>
    </source>
</evidence>
<feature type="region of interest" description="Disordered" evidence="3">
    <location>
        <begin position="68"/>
        <end position="132"/>
    </location>
</feature>
<dbReference type="EMBL" id="CAJRST010001113">
    <property type="protein sequence ID" value="CAG5866008.1"/>
    <property type="molecule type" value="Genomic_DNA"/>
</dbReference>
<evidence type="ECO:0000256" key="2">
    <source>
        <dbReference type="ARBA" id="ARBA00022737"/>
    </source>
</evidence>
<evidence type="ECO:0000313" key="5">
    <source>
        <dbReference type="Proteomes" id="UP000677803"/>
    </source>
</evidence>
<comment type="caution">
    <text evidence="4">The sequence shown here is derived from an EMBL/GenBank/DDBJ whole genome shotgun (WGS) entry which is preliminary data.</text>
</comment>
<dbReference type="Pfam" id="PF01344">
    <property type="entry name" value="Kelch_1"/>
    <property type="match status" value="1"/>
</dbReference>
<gene>
    <name evidence="4" type="ORF">MMEN_LOCUS2642</name>
</gene>
<feature type="compositionally biased region" description="Pro residues" evidence="3">
    <location>
        <begin position="94"/>
        <end position="119"/>
    </location>
</feature>
<organism evidence="4 5">
    <name type="scientific">Menidia menidia</name>
    <name type="common">Atlantic silverside</name>
    <dbReference type="NCBI Taxonomy" id="238744"/>
    <lineage>
        <taxon>Eukaryota</taxon>
        <taxon>Metazoa</taxon>
        <taxon>Chordata</taxon>
        <taxon>Craniata</taxon>
        <taxon>Vertebrata</taxon>
        <taxon>Euteleostomi</taxon>
        <taxon>Actinopterygii</taxon>
        <taxon>Neopterygii</taxon>
        <taxon>Teleostei</taxon>
        <taxon>Neoteleostei</taxon>
        <taxon>Acanthomorphata</taxon>
        <taxon>Ovalentaria</taxon>
        <taxon>Atherinomorphae</taxon>
        <taxon>Atheriniformes</taxon>
        <taxon>Atherinopsidae</taxon>
        <taxon>Menidiinae</taxon>
        <taxon>Menidia</taxon>
    </lineage>
</organism>
<dbReference type="InterPro" id="IPR006652">
    <property type="entry name" value="Kelch_1"/>
</dbReference>
<dbReference type="Proteomes" id="UP000677803">
    <property type="component" value="Unassembled WGS sequence"/>
</dbReference>
<feature type="compositionally biased region" description="Low complexity" evidence="3">
    <location>
        <begin position="121"/>
        <end position="132"/>
    </location>
</feature>
<dbReference type="InterPro" id="IPR051568">
    <property type="entry name" value="LZTR1/Attractin"/>
</dbReference>
<reference evidence="4" key="1">
    <citation type="submission" date="2021-05" db="EMBL/GenBank/DDBJ databases">
        <authorList>
            <person name="Tigano A."/>
        </authorList>
    </citation>
    <scope>NUCLEOTIDE SEQUENCE</scope>
</reference>
<dbReference type="GO" id="GO:0005794">
    <property type="term" value="C:Golgi apparatus"/>
    <property type="evidence" value="ECO:0007669"/>
    <property type="project" value="TreeGrafter"/>
</dbReference>
<sequence length="539" mass="58664">MVEWLPGQVSLSGWVTLIGQVTIPGQVTNPGTLSLTHTPGPVPGWKQPGLHPQELRSFLQKLRPEELLSPAPRATLPGPRSYSPRPPELRSPAPGAPLPGPRNYSPPPFGATLPGPPELLSPAPRSFSPRPFGATLPGPLELLSPALWSYSPRPSGATLPGPRGGSAPLRSDSRNSPRLLAAPPSRRQADRRAHMAEVRRQVLNRRRGGRRPWPGLGPNRSRELRGLLPCSLLRLWLPSSSSPLKREDSWNPQSLCCPLLDSPSIASPLHNVSQWPNNRGPLRLALPMWVTLDLDQAWVHLSLLSSPPAAPGWTSGQQLDGDTTLTWWLISSGGVNFCMAKSMVELGGASRNWGGNRDWEDRYKHACCSWGAELYVLGGRDTRSLRDFWKYSVGKQQGTRHTPPSPRLSQQDLGLLRTPNQTPSQATDPFQGWGSGAGLLGGHMTVLCVSVRGEWTELSCRGEAAPEELEEHSMVAHEVRPPRVQVWGSGSDPPPPCLTLQGLLYVFGGMLDSAYTPSRCALWLFDTGESGLSLCQHSP</sequence>
<dbReference type="AlphaFoldDB" id="A0A8S4AGZ2"/>